<dbReference type="PANTHER" id="PTHR43682:SF1">
    <property type="entry name" value="LACTATE UTILIZATION PROTEIN C"/>
    <property type="match status" value="1"/>
</dbReference>
<gene>
    <name evidence="2" type="ORF">KDL01_39165</name>
</gene>
<dbReference type="Proteomes" id="UP000675781">
    <property type="component" value="Unassembled WGS sequence"/>
</dbReference>
<dbReference type="Pfam" id="PF02589">
    <property type="entry name" value="LUD_dom"/>
    <property type="match status" value="1"/>
</dbReference>
<organism evidence="2 3">
    <name type="scientific">Actinospica durhamensis</name>
    <dbReference type="NCBI Taxonomy" id="1508375"/>
    <lineage>
        <taxon>Bacteria</taxon>
        <taxon>Bacillati</taxon>
        <taxon>Actinomycetota</taxon>
        <taxon>Actinomycetes</taxon>
        <taxon>Catenulisporales</taxon>
        <taxon>Actinospicaceae</taxon>
        <taxon>Actinospica</taxon>
    </lineage>
</organism>
<protein>
    <submittedName>
        <fullName evidence="2">LUD domain-containing protein</fullName>
    </submittedName>
</protein>
<accession>A0A941EZD4</accession>
<dbReference type="Gene3D" id="3.40.50.10420">
    <property type="entry name" value="NagB/RpiA/CoA transferase-like"/>
    <property type="match status" value="1"/>
</dbReference>
<evidence type="ECO:0000259" key="1">
    <source>
        <dbReference type="Pfam" id="PF02589"/>
    </source>
</evidence>
<dbReference type="InterPro" id="IPR003741">
    <property type="entry name" value="LUD_dom"/>
</dbReference>
<feature type="domain" description="LUD" evidence="1">
    <location>
        <begin position="43"/>
        <end position="151"/>
    </location>
</feature>
<sequence>MSTTARDEILARIRTALADAPETAPVDRDYLPAHVQTGLTDLLAENLADYRATVHRAAETEIAQVVARLIAEHGDATLAVPEDLPEAWIPREIQPRRDDPPLQPAELETIDAVLTGAALAIAETGTIVLDTGTAQGRRILTLIPDHHICVIHCP</sequence>
<dbReference type="AlphaFoldDB" id="A0A941EZD4"/>
<feature type="non-terminal residue" evidence="2">
    <location>
        <position position="154"/>
    </location>
</feature>
<keyword evidence="3" id="KW-1185">Reference proteome</keyword>
<dbReference type="RefSeq" id="WP_212533784.1">
    <property type="nucleotide sequence ID" value="NZ_JAGSOG010000429.1"/>
</dbReference>
<dbReference type="InterPro" id="IPR024185">
    <property type="entry name" value="FTHF_cligase-like_sf"/>
</dbReference>
<evidence type="ECO:0000313" key="3">
    <source>
        <dbReference type="Proteomes" id="UP000675781"/>
    </source>
</evidence>
<reference evidence="2" key="1">
    <citation type="submission" date="2021-04" db="EMBL/GenBank/DDBJ databases">
        <title>Genome based classification of Actinospica acidithermotolerans sp. nov., an actinobacterium isolated from an Indonesian hot spring.</title>
        <authorList>
            <person name="Kusuma A.B."/>
            <person name="Putra K.E."/>
            <person name="Nafisah S."/>
            <person name="Loh J."/>
            <person name="Nouioui I."/>
            <person name="Goodfellow M."/>
        </authorList>
    </citation>
    <scope>NUCLEOTIDE SEQUENCE</scope>
    <source>
        <strain evidence="2">CSCA 57</strain>
    </source>
</reference>
<dbReference type="PANTHER" id="PTHR43682">
    <property type="entry name" value="LACTATE UTILIZATION PROTEIN C"/>
    <property type="match status" value="1"/>
</dbReference>
<dbReference type="InterPro" id="IPR037171">
    <property type="entry name" value="NagB/RpiA_transferase-like"/>
</dbReference>
<comment type="caution">
    <text evidence="2">The sequence shown here is derived from an EMBL/GenBank/DDBJ whole genome shotgun (WGS) entry which is preliminary data.</text>
</comment>
<evidence type="ECO:0000313" key="2">
    <source>
        <dbReference type="EMBL" id="MBR7839347.1"/>
    </source>
</evidence>
<dbReference type="SUPFAM" id="SSF100950">
    <property type="entry name" value="NagB/RpiA/CoA transferase-like"/>
    <property type="match status" value="1"/>
</dbReference>
<dbReference type="EMBL" id="JAGSOG010000429">
    <property type="protein sequence ID" value="MBR7839347.1"/>
    <property type="molecule type" value="Genomic_DNA"/>
</dbReference>
<proteinExistence type="predicted"/>
<name>A0A941EZD4_9ACTN</name>